<dbReference type="OrthoDB" id="5571054at2759"/>
<accession>A0A3S5CP75</accession>
<organism evidence="1 2">
    <name type="scientific">Protopolystoma xenopodis</name>
    <dbReference type="NCBI Taxonomy" id="117903"/>
    <lineage>
        <taxon>Eukaryota</taxon>
        <taxon>Metazoa</taxon>
        <taxon>Spiralia</taxon>
        <taxon>Lophotrochozoa</taxon>
        <taxon>Platyhelminthes</taxon>
        <taxon>Monogenea</taxon>
        <taxon>Polyopisthocotylea</taxon>
        <taxon>Polystomatidea</taxon>
        <taxon>Polystomatidae</taxon>
        <taxon>Protopolystoma</taxon>
    </lineage>
</organism>
<sequence>MIIIVGTQLGYSQPIICLSWHPKGGYLLSLSQAVETNQLTSRTACRRLLLHRLAGMTSQSPFAEALAPDSGPGVDEQLGSSFTSRLRRAEHWRLAAFHPGGTKPHLYVTSDHLVHIFDLAERKELRRLRLDSASDKISAFAVHSSGAVFIKA</sequence>
<reference evidence="1" key="1">
    <citation type="submission" date="2018-11" db="EMBL/GenBank/DDBJ databases">
        <authorList>
            <consortium name="Pathogen Informatics"/>
        </authorList>
    </citation>
    <scope>NUCLEOTIDE SEQUENCE</scope>
</reference>
<name>A0A3S5CP75_9PLAT</name>
<keyword evidence="2" id="KW-1185">Reference proteome</keyword>
<dbReference type="InterPro" id="IPR015943">
    <property type="entry name" value="WD40/YVTN_repeat-like_dom_sf"/>
</dbReference>
<proteinExistence type="predicted"/>
<evidence type="ECO:0000313" key="1">
    <source>
        <dbReference type="EMBL" id="VEL36989.1"/>
    </source>
</evidence>
<dbReference type="SUPFAM" id="SSF50969">
    <property type="entry name" value="YVTN repeat-like/Quinoprotein amine dehydrogenase"/>
    <property type="match status" value="1"/>
</dbReference>
<dbReference type="EMBL" id="CAAALY010253698">
    <property type="protein sequence ID" value="VEL36989.1"/>
    <property type="molecule type" value="Genomic_DNA"/>
</dbReference>
<dbReference type="InterPro" id="IPR011044">
    <property type="entry name" value="Quino_amine_DH_bsu"/>
</dbReference>
<dbReference type="Proteomes" id="UP000784294">
    <property type="component" value="Unassembled WGS sequence"/>
</dbReference>
<evidence type="ECO:0000313" key="2">
    <source>
        <dbReference type="Proteomes" id="UP000784294"/>
    </source>
</evidence>
<dbReference type="Gene3D" id="2.130.10.10">
    <property type="entry name" value="YVTN repeat-like/Quinoprotein amine dehydrogenase"/>
    <property type="match status" value="1"/>
</dbReference>
<dbReference type="AlphaFoldDB" id="A0A3S5CP75"/>
<protein>
    <recommendedName>
        <fullName evidence="3">Anaphase-promoting complex subunit 4 WD40 domain-containing protein</fullName>
    </recommendedName>
</protein>
<gene>
    <name evidence="1" type="ORF">PXEA_LOCUS30429</name>
</gene>
<evidence type="ECO:0008006" key="3">
    <source>
        <dbReference type="Google" id="ProtNLM"/>
    </source>
</evidence>
<comment type="caution">
    <text evidence="1">The sequence shown here is derived from an EMBL/GenBank/DDBJ whole genome shotgun (WGS) entry which is preliminary data.</text>
</comment>